<evidence type="ECO:0000313" key="2">
    <source>
        <dbReference type="EMBL" id="EEG72239.1"/>
    </source>
</evidence>
<dbReference type="EMBL" id="ABYI02000042">
    <property type="protein sequence ID" value="EEG72239.1"/>
    <property type="molecule type" value="Genomic_DNA"/>
</dbReference>
<reference evidence="2" key="1">
    <citation type="submission" date="2009-02" db="EMBL/GenBank/DDBJ databases">
        <authorList>
            <person name="Fulton L."/>
            <person name="Clifton S."/>
            <person name="Fulton B."/>
            <person name="Xu J."/>
            <person name="Minx P."/>
            <person name="Pepin K.H."/>
            <person name="Johnson M."/>
            <person name="Bhonagiri V."/>
            <person name="Nash W.E."/>
            <person name="Mardis E.R."/>
            <person name="Wilson R.K."/>
        </authorList>
    </citation>
    <scope>NUCLEOTIDE SEQUENCE [LARGE SCALE GENOMIC DNA]</scope>
    <source>
        <strain evidence="2">DSM 15053</strain>
    </source>
</reference>
<organism evidence="2 3">
    <name type="scientific">[Clostridium] hylemonae DSM 15053</name>
    <dbReference type="NCBI Taxonomy" id="553973"/>
    <lineage>
        <taxon>Bacteria</taxon>
        <taxon>Bacillati</taxon>
        <taxon>Bacillota</taxon>
        <taxon>Clostridia</taxon>
        <taxon>Lachnospirales</taxon>
        <taxon>Lachnospiraceae</taxon>
    </lineage>
</organism>
<gene>
    <name evidence="2" type="ORF">CLOHYLEM_07641</name>
</gene>
<dbReference type="STRING" id="553973.CLOHYLEM_07641"/>
<feature type="transmembrane region" description="Helical" evidence="1">
    <location>
        <begin position="111"/>
        <end position="130"/>
    </location>
</feature>
<reference evidence="2" key="2">
    <citation type="submission" date="2013-06" db="EMBL/GenBank/DDBJ databases">
        <title>Draft genome sequence of Clostridium hylemonae (DSM 15053).</title>
        <authorList>
            <person name="Sudarsanam P."/>
            <person name="Ley R."/>
            <person name="Guruge J."/>
            <person name="Turnbaugh P.J."/>
            <person name="Mahowald M."/>
            <person name="Liep D."/>
            <person name="Gordon J."/>
        </authorList>
    </citation>
    <scope>NUCLEOTIDE SEQUENCE</scope>
    <source>
        <strain evidence="2">DSM 15053</strain>
    </source>
</reference>
<dbReference type="AlphaFoldDB" id="C0C6A4"/>
<proteinExistence type="predicted"/>
<evidence type="ECO:0000313" key="3">
    <source>
        <dbReference type="Proteomes" id="UP000004893"/>
    </source>
</evidence>
<keyword evidence="1" id="KW-1133">Transmembrane helix</keyword>
<comment type="caution">
    <text evidence="2">The sequence shown here is derived from an EMBL/GenBank/DDBJ whole genome shotgun (WGS) entry which is preliminary data.</text>
</comment>
<dbReference type="Proteomes" id="UP000004893">
    <property type="component" value="Unassembled WGS sequence"/>
</dbReference>
<name>C0C6A4_9FIRM</name>
<protein>
    <submittedName>
        <fullName evidence="2">Uncharacterized protein</fullName>
    </submittedName>
</protein>
<accession>C0C6A4</accession>
<evidence type="ECO:0000256" key="1">
    <source>
        <dbReference type="SAM" id="Phobius"/>
    </source>
</evidence>
<dbReference type="HOGENOM" id="CLU_1728188_0_0_9"/>
<sequence>MGGYMQTEKAQREDTTIEWNPSVITEQKSTTGISLCDLYGVPVFDDRSQEKIQSLENEKIHNIKYIGQQVFVTTSDDEERLDVIRSLVFSETAENTGSKTEKEVSGAGPDGLFWIEIFVAAALAAGYLYAGKLKRERKRRVDNINDMYGGQ</sequence>
<keyword evidence="3" id="KW-1185">Reference proteome</keyword>
<keyword evidence="1" id="KW-0472">Membrane</keyword>
<keyword evidence="1" id="KW-0812">Transmembrane</keyword>